<name>A0A915SF68_9ARCH</name>
<gene>
    <name evidence="1" type="ORF">MJ1_0346</name>
</gene>
<organism evidence="1 2">
    <name type="scientific">Nanobdella aerobiophila</name>
    <dbReference type="NCBI Taxonomy" id="2586965"/>
    <lineage>
        <taxon>Archaea</taxon>
        <taxon>Nanobdellota</taxon>
        <taxon>Nanobdellia</taxon>
        <taxon>Nanobdellales</taxon>
        <taxon>Nanobdellaceae</taxon>
        <taxon>Nanobdella</taxon>
    </lineage>
</organism>
<dbReference type="KEGG" id="naer:MJ1_0346"/>
<protein>
    <submittedName>
        <fullName evidence="1">Uncharacterized protein</fullName>
    </submittedName>
</protein>
<dbReference type="AlphaFoldDB" id="A0A915SF68"/>
<dbReference type="RefSeq" id="WP_258393540.1">
    <property type="nucleotide sequence ID" value="NZ_AP019769.1"/>
</dbReference>
<evidence type="ECO:0000313" key="1">
    <source>
        <dbReference type="EMBL" id="BBL45510.1"/>
    </source>
</evidence>
<evidence type="ECO:0000313" key="2">
    <source>
        <dbReference type="Proteomes" id="UP001055553"/>
    </source>
</evidence>
<accession>A0A915SF68</accession>
<reference evidence="2" key="1">
    <citation type="journal article" date="2022" name="Int. J. Syst. Evol. Microbiol.">
        <title>Nanobdella aerobiophila gen. nov., sp. nov., a thermoacidophilic, obligate ectosymbiotic archaeon, and proposal of Nanobdellaceae fam. nov., Nanobdellales ord. nov. and Nanobdellia class. nov.</title>
        <authorList>
            <person name="Kato S."/>
            <person name="Ogasawara A."/>
            <person name="Itoh T."/>
            <person name="Sakai H.D."/>
            <person name="Shimizu M."/>
            <person name="Yuki M."/>
            <person name="Kaneko M."/>
            <person name="Takashina T."/>
            <person name="Ohkuma M."/>
        </authorList>
    </citation>
    <scope>NUCLEOTIDE SEQUENCE [LARGE SCALE GENOMIC DNA]</scope>
    <source>
        <strain evidence="2">MJ1</strain>
    </source>
</reference>
<dbReference type="EMBL" id="AP019769">
    <property type="protein sequence ID" value="BBL45510.1"/>
    <property type="molecule type" value="Genomic_DNA"/>
</dbReference>
<sequence length="154" mass="18702">MKIEKLLEEYKGDNIFEKISKYWFDLIKHIDDKKVIVFDEKTITIYIQDKNEFMNLWSWLINGPCLVLQDVHGLLFSKDIWEFRIFYNFTDLLDLNTDRIIFVKFSNNSKLNLNQDLEIINKVEEQFAIRNIKWEGTYIPVENQDYIEKIYALF</sequence>
<proteinExistence type="predicted"/>
<dbReference type="Proteomes" id="UP001055553">
    <property type="component" value="Chromosome"/>
</dbReference>
<dbReference type="GeneID" id="74568297"/>
<keyword evidence="2" id="KW-1185">Reference proteome</keyword>